<name>A0ABR2PPV4_9ROSI</name>
<proteinExistence type="predicted"/>
<evidence type="ECO:0000256" key="1">
    <source>
        <dbReference type="SAM" id="MobiDB-lite"/>
    </source>
</evidence>
<evidence type="ECO:0000313" key="2">
    <source>
        <dbReference type="EMBL" id="KAK8990348.1"/>
    </source>
</evidence>
<sequence>MLIFIKKIQKGGKEVLPKSSWKNTKQHADIKANDEEELVKVASYKQISHSSISSLSKPENLVASSGVDTSSGDTLDAKSRARSSPFRRLSDPLLKPKAVSCCSFTNQLQ</sequence>
<comment type="caution">
    <text evidence="2">The sequence shown here is derived from an EMBL/GenBank/DDBJ whole genome shotgun (WGS) entry which is preliminary data.</text>
</comment>
<accession>A0ABR2PPV4</accession>
<evidence type="ECO:0000313" key="3">
    <source>
        <dbReference type="Proteomes" id="UP001396334"/>
    </source>
</evidence>
<dbReference type="EMBL" id="JBBPBN010000054">
    <property type="protein sequence ID" value="KAK8990348.1"/>
    <property type="molecule type" value="Genomic_DNA"/>
</dbReference>
<dbReference type="Proteomes" id="UP001396334">
    <property type="component" value="Unassembled WGS sequence"/>
</dbReference>
<feature type="compositionally biased region" description="Polar residues" evidence="1">
    <location>
        <begin position="62"/>
        <end position="73"/>
    </location>
</feature>
<feature type="region of interest" description="Disordered" evidence="1">
    <location>
        <begin position="49"/>
        <end position="89"/>
    </location>
</feature>
<keyword evidence="3" id="KW-1185">Reference proteome</keyword>
<reference evidence="2 3" key="1">
    <citation type="journal article" date="2024" name="G3 (Bethesda)">
        <title>Genome assembly of Hibiscus sabdariffa L. provides insights into metabolisms of medicinal natural products.</title>
        <authorList>
            <person name="Kim T."/>
        </authorList>
    </citation>
    <scope>NUCLEOTIDE SEQUENCE [LARGE SCALE GENOMIC DNA]</scope>
    <source>
        <strain evidence="2">TK-2024</strain>
        <tissue evidence="2">Old leaves</tissue>
    </source>
</reference>
<gene>
    <name evidence="2" type="ORF">V6N11_009051</name>
</gene>
<organism evidence="2 3">
    <name type="scientific">Hibiscus sabdariffa</name>
    <name type="common">roselle</name>
    <dbReference type="NCBI Taxonomy" id="183260"/>
    <lineage>
        <taxon>Eukaryota</taxon>
        <taxon>Viridiplantae</taxon>
        <taxon>Streptophyta</taxon>
        <taxon>Embryophyta</taxon>
        <taxon>Tracheophyta</taxon>
        <taxon>Spermatophyta</taxon>
        <taxon>Magnoliopsida</taxon>
        <taxon>eudicotyledons</taxon>
        <taxon>Gunneridae</taxon>
        <taxon>Pentapetalae</taxon>
        <taxon>rosids</taxon>
        <taxon>malvids</taxon>
        <taxon>Malvales</taxon>
        <taxon>Malvaceae</taxon>
        <taxon>Malvoideae</taxon>
        <taxon>Hibiscus</taxon>
    </lineage>
</organism>
<protein>
    <submittedName>
        <fullName evidence="2">Uncharacterized protein</fullName>
    </submittedName>
</protein>